<name>A0ABV4BZ38_9MYCO</name>
<evidence type="ECO:0000313" key="2">
    <source>
        <dbReference type="EMBL" id="MEY8015273.1"/>
    </source>
</evidence>
<feature type="region of interest" description="Disordered" evidence="1">
    <location>
        <begin position="1"/>
        <end position="28"/>
    </location>
</feature>
<protein>
    <submittedName>
        <fullName evidence="2">Uncharacterized protein</fullName>
    </submittedName>
</protein>
<gene>
    <name evidence="2" type="ORF">AB8998_09725</name>
</gene>
<accession>A0ABV4BZ38</accession>
<dbReference type="RefSeq" id="WP_369737701.1">
    <property type="nucleotide sequence ID" value="NZ_JBGEDP010000001.1"/>
</dbReference>
<organism evidence="2 3">
    <name type="scientific">Mycobacterium servetii</name>
    <dbReference type="NCBI Taxonomy" id="3237418"/>
    <lineage>
        <taxon>Bacteria</taxon>
        <taxon>Bacillati</taxon>
        <taxon>Actinomycetota</taxon>
        <taxon>Actinomycetes</taxon>
        <taxon>Mycobacteriales</taxon>
        <taxon>Mycobacteriaceae</taxon>
        <taxon>Mycobacterium</taxon>
    </lineage>
</organism>
<sequence length="108" mass="11446">MTITPHHTITADDAQGASPRVAAPPDATEVHDWLQRGAGLPTRAFDGTVREAVGFTVAVGGLQRSNGTCKRWVTVEAPAQFSVPLQPEAVRQLAAALTAAAYEIEARR</sequence>
<reference evidence="2 3" key="1">
    <citation type="submission" date="2024-08" db="EMBL/GenBank/DDBJ databases">
        <title>Mycobacterium servetensis sp. nov., a novel rapid-growing mycobacterial species recovered from a human patient in Zaragoza, Spain.</title>
        <authorList>
            <person name="Tristancho-Baro A.I."/>
            <person name="Buenestado-Serrano S."/>
            <person name="Garcia De Viedma D."/>
            <person name="Milagro-Beamonte A."/>
            <person name="Burillo N."/>
            <person name="Sanz S."/>
            <person name="Lopez-Calleja A.I."/>
            <person name="Penas-Utrilla D."/>
            <person name="Guardingo M."/>
            <person name="Garcia M.J."/>
            <person name="Vinuelas-Bayon J."/>
        </authorList>
    </citation>
    <scope>NUCLEOTIDE SEQUENCE [LARGE SCALE GENOMIC DNA]</scope>
    <source>
        <strain evidence="3">HUMS_12744610</strain>
    </source>
</reference>
<evidence type="ECO:0000256" key="1">
    <source>
        <dbReference type="SAM" id="MobiDB-lite"/>
    </source>
</evidence>
<comment type="caution">
    <text evidence="2">The sequence shown here is derived from an EMBL/GenBank/DDBJ whole genome shotgun (WGS) entry which is preliminary data.</text>
</comment>
<dbReference type="Proteomes" id="UP001564760">
    <property type="component" value="Unassembled WGS sequence"/>
</dbReference>
<dbReference type="EMBL" id="JBGEDP010000001">
    <property type="protein sequence ID" value="MEY8015273.1"/>
    <property type="molecule type" value="Genomic_DNA"/>
</dbReference>
<keyword evidence="3" id="KW-1185">Reference proteome</keyword>
<evidence type="ECO:0000313" key="3">
    <source>
        <dbReference type="Proteomes" id="UP001564760"/>
    </source>
</evidence>
<proteinExistence type="predicted"/>